<feature type="domain" description="Methyltransferase type 11" evidence="1">
    <location>
        <begin position="24"/>
        <end position="81"/>
    </location>
</feature>
<keyword evidence="2" id="KW-0808">Transferase</keyword>
<dbReference type="GO" id="GO:0009820">
    <property type="term" value="P:alkaloid metabolic process"/>
    <property type="evidence" value="ECO:0007669"/>
    <property type="project" value="UniProtKB-KW"/>
</dbReference>
<dbReference type="Proteomes" id="UP000653305">
    <property type="component" value="Unassembled WGS sequence"/>
</dbReference>
<keyword evidence="2" id="KW-0489">Methyltransferase</keyword>
<sequence>MRAELAVVAEKVTDDSKHTPGNIVDVGCGVSFQVVDALNQLFPDWQFDLPWYMESGEHMQDKGKFVNELARVVAPGGTILIVTWCHRDLSPFEGSLNPDEEKLIIQNMRRLFSSGMDIKAADWSQYVAPFWPAIIKSALTWKGITSLLRSVRSKSSYELLHVLLLYKAMRVVDCRQLAFPDEMGLIGTAVPHLFTLRSV</sequence>
<reference evidence="2" key="1">
    <citation type="submission" date="2020-07" db="EMBL/GenBank/DDBJ databases">
        <title>Ethylene signaling mediates host invasion by parasitic plants.</title>
        <authorList>
            <person name="Yoshida S."/>
        </authorList>
    </citation>
    <scope>NUCLEOTIDE SEQUENCE</scope>
    <source>
        <strain evidence="2">Okayama</strain>
    </source>
</reference>
<evidence type="ECO:0000313" key="3">
    <source>
        <dbReference type="Proteomes" id="UP000653305"/>
    </source>
</evidence>
<dbReference type="Pfam" id="PF08241">
    <property type="entry name" value="Methyltransf_11"/>
    <property type="match status" value="1"/>
</dbReference>
<dbReference type="Gene3D" id="3.40.50.150">
    <property type="entry name" value="Vaccinia Virus protein VP39"/>
    <property type="match status" value="1"/>
</dbReference>
<dbReference type="GO" id="GO:0032259">
    <property type="term" value="P:methylation"/>
    <property type="evidence" value="ECO:0007669"/>
    <property type="project" value="UniProtKB-KW"/>
</dbReference>
<evidence type="ECO:0000313" key="2">
    <source>
        <dbReference type="EMBL" id="GFP93119.1"/>
    </source>
</evidence>
<dbReference type="PANTHER" id="PTHR43591:SF81">
    <property type="entry name" value="MAGNESIUM PROTOPORPHYRIN IX METHYLTRANSFERASE, CHLOROPLASTIC-RELATED"/>
    <property type="match status" value="1"/>
</dbReference>
<keyword evidence="3" id="KW-1185">Reference proteome</keyword>
<evidence type="ECO:0000259" key="1">
    <source>
        <dbReference type="Pfam" id="PF08241"/>
    </source>
</evidence>
<accession>A0A830C273</accession>
<dbReference type="EMBL" id="BMAC01000302">
    <property type="protein sequence ID" value="GFP93119.1"/>
    <property type="molecule type" value="Genomic_DNA"/>
</dbReference>
<dbReference type="GO" id="GO:0008757">
    <property type="term" value="F:S-adenosylmethionine-dependent methyltransferase activity"/>
    <property type="evidence" value="ECO:0007669"/>
    <property type="project" value="InterPro"/>
</dbReference>
<dbReference type="OrthoDB" id="8300214at2759"/>
<dbReference type="InterPro" id="IPR013216">
    <property type="entry name" value="Methyltransf_11"/>
</dbReference>
<dbReference type="PANTHER" id="PTHR43591">
    <property type="entry name" value="METHYLTRANSFERASE"/>
    <property type="match status" value="1"/>
</dbReference>
<dbReference type="AlphaFoldDB" id="A0A830C273"/>
<name>A0A830C273_9LAMI</name>
<comment type="caution">
    <text evidence="2">The sequence shown here is derived from an EMBL/GenBank/DDBJ whole genome shotgun (WGS) entry which is preliminary data.</text>
</comment>
<dbReference type="SUPFAM" id="SSF53335">
    <property type="entry name" value="S-adenosyl-L-methionine-dependent methyltransferases"/>
    <property type="match status" value="1"/>
</dbReference>
<organism evidence="2 3">
    <name type="scientific">Phtheirospermum japonicum</name>
    <dbReference type="NCBI Taxonomy" id="374723"/>
    <lineage>
        <taxon>Eukaryota</taxon>
        <taxon>Viridiplantae</taxon>
        <taxon>Streptophyta</taxon>
        <taxon>Embryophyta</taxon>
        <taxon>Tracheophyta</taxon>
        <taxon>Spermatophyta</taxon>
        <taxon>Magnoliopsida</taxon>
        <taxon>eudicotyledons</taxon>
        <taxon>Gunneridae</taxon>
        <taxon>Pentapetalae</taxon>
        <taxon>asterids</taxon>
        <taxon>lamiids</taxon>
        <taxon>Lamiales</taxon>
        <taxon>Orobanchaceae</taxon>
        <taxon>Orobanchaceae incertae sedis</taxon>
        <taxon>Phtheirospermum</taxon>
    </lineage>
</organism>
<dbReference type="InterPro" id="IPR029063">
    <property type="entry name" value="SAM-dependent_MTases_sf"/>
</dbReference>
<proteinExistence type="predicted"/>
<gene>
    <name evidence="2" type="ORF">PHJA_001456200</name>
</gene>
<protein>
    <submittedName>
        <fullName evidence="2">Probable tocopherol o-methyltransferase chloroplastic</fullName>
    </submittedName>
</protein>